<organism evidence="5 6">
    <name type="scientific">Chitinophaga eiseniae</name>
    <dbReference type="NCBI Taxonomy" id="634771"/>
    <lineage>
        <taxon>Bacteria</taxon>
        <taxon>Pseudomonadati</taxon>
        <taxon>Bacteroidota</taxon>
        <taxon>Chitinophagia</taxon>
        <taxon>Chitinophagales</taxon>
        <taxon>Chitinophagaceae</taxon>
        <taxon>Chitinophaga</taxon>
    </lineage>
</organism>
<evidence type="ECO:0000313" key="5">
    <source>
        <dbReference type="EMBL" id="NLR78341.1"/>
    </source>
</evidence>
<proteinExistence type="predicted"/>
<dbReference type="Pfam" id="PF25023">
    <property type="entry name" value="TEN_YD-shell"/>
    <property type="match status" value="2"/>
</dbReference>
<comment type="caution">
    <text evidence="5">The sequence shown here is derived from an EMBL/GenBank/DDBJ whole genome shotgun (WGS) entry which is preliminary data.</text>
</comment>
<evidence type="ECO:0000313" key="6">
    <source>
        <dbReference type="Proteomes" id="UP000552864"/>
    </source>
</evidence>
<feature type="domain" description="Teneurin-like YD-shell" evidence="4">
    <location>
        <begin position="409"/>
        <end position="514"/>
    </location>
</feature>
<feature type="domain" description="Teneurin-like YD-shell" evidence="4">
    <location>
        <begin position="557"/>
        <end position="719"/>
    </location>
</feature>
<dbReference type="Proteomes" id="UP000552864">
    <property type="component" value="Unassembled WGS sequence"/>
</dbReference>
<dbReference type="EMBL" id="JABAHZ010000001">
    <property type="protein sequence ID" value="NLR78341.1"/>
    <property type="molecule type" value="Genomic_DNA"/>
</dbReference>
<dbReference type="CDD" id="cd14740">
    <property type="entry name" value="PAAR_4"/>
    <property type="match status" value="1"/>
</dbReference>
<evidence type="ECO:0000259" key="3">
    <source>
        <dbReference type="Pfam" id="PF20148"/>
    </source>
</evidence>
<feature type="domain" description="DUF6531" evidence="3">
    <location>
        <begin position="276"/>
        <end position="347"/>
    </location>
</feature>
<name>A0A847S960_9BACT</name>
<feature type="region of interest" description="Disordered" evidence="2">
    <location>
        <begin position="84"/>
        <end position="103"/>
    </location>
</feature>
<dbReference type="PANTHER" id="PTHR32305:SF15">
    <property type="entry name" value="PROTEIN RHSA-RELATED"/>
    <property type="match status" value="1"/>
</dbReference>
<dbReference type="InterPro" id="IPR050708">
    <property type="entry name" value="T6SS_VgrG/RHS"/>
</dbReference>
<evidence type="ECO:0000256" key="2">
    <source>
        <dbReference type="SAM" id="MobiDB-lite"/>
    </source>
</evidence>
<dbReference type="InterPro" id="IPR056823">
    <property type="entry name" value="TEN-like_YD-shell"/>
</dbReference>
<accession>A0A847S960</accession>
<dbReference type="Pfam" id="PF20148">
    <property type="entry name" value="DUF6531"/>
    <property type="match status" value="1"/>
</dbReference>
<dbReference type="InterPro" id="IPR022385">
    <property type="entry name" value="Rhs_assc_core"/>
</dbReference>
<sequence length="1461" mass="163714">MSGENKGFGALFAEKKNSLDHIQKGMASILPSFPGMPAAKYFDLGIGIDFHDCVFPPAPLLPVPHIGMIFDIMGAIMAAIASVVPPPPPPPETEDGKEPPPQPFSLAATAQMLVHALSPSVKVHQQWIANAGTPIFHLPAFIAHLPFPIVKPKAASEMWMGSSTVLADGGPFSTQFHPALSCNLVGLPSPPRLNKKSTAMALMAPTSVLLIMTSAGKPVLVGGPPTIDLFQLMFKLGLKGLSKAAGAVLQKIIDKIESRFPKLAAILQNFKCKWFGEPVDAVSGRVYARSTDFELPGPIPLVWERTYYSDAAVNGPLGYNWHHSYNMSVYDLQNGYLSIRLPDGRETVMPALLPGRRYYNRKEQLWWHRDDNGYYLSDTTGLNYHFHAKAAPDGSYMLAEILDPAGFSIQFRYNPKGHLQQITDSSGRHLLVTTDEEGRIVRIHTHCNNTVIDLVRYTYDEDGNLSTTTNARDASKHFFYRGHLLVQLTNQSGLNFYWEYEGAGDDARCVHTWGDGGILEYHARYENGKTTTNNSLGHETAYYYDERNLIYKIVDGNGGVTLQHYNEFEELAVVVDPEGNSLKSDYDEYGNVIKSTNGNGETTTYSYDEQQQLIALKSPGGMRLGWEYNDQGLVSKKTLPNRTFLRYGYKGPHLTSITHSNGRVIQLEYDEQHNLTRLIQPEGAQFNWKHDELGRLIRETSDNGYWYAYEYDAVGNMIRMEEADGSAHHFSYDEADNLLQAGDGQRKVNFTYGPLSTLTSRMQHGIQVRFNYDTELQLRTIANEGGELYRLEPDANGNIINEWGFDGLHRHYERDGAGRIKKLLRPGNRWTLYDYDGNDNITRMEQYDGSVTAYGYNADSLLTAAFNADGAITIQRDFCGRVVKESQGAYSVAREYDDDGRSSFISSSLGAAISLQHTPTGFLESMEAGNGTAGSWHARWQRNTEGAEIERQLSGQLTLKIQRDKQGRIIRQTIGQQQVTNSTRYDWGPASKLRRMVNELSGREVRFDYDEFDNLASATYAQQNSSIAETIYRVPDKLGNLFTIPSRKDRTYSKGGRLLSCPDYFYYYDAEGNLLFKEFKTNTHSAATDKQSFIKANKIDAKGSGTGWSYHWNADGLLQSVVTPTGADIVFSYDPLGRRIAKVNKRSQEVTRWVWDRSVPLHEWHYQGDYPPHLGADASGDLQEAKEPIDHLVTWVFEEGTLIPVAKLEAENAYSIIADHMGTPIQAFDTSGRKVWERELDCYGKVRTLHGHKTFCNYLYQGQYVDVETGMAYNRFRYYSPETGMYLSQDPIGLSGGMKLYGYVRDPNTWIDPFGLMAAGKMRGATGTITAGDDEVRLPSKNKIHSEMRGLDALNKEGKLAGKDVVISDIQGHFSISEDAPVGMCVKCRTQMFDYLKEGGANSVTIPVTKANVTIDHLTIMRDEFDAAQKDLQKLLKEKMGTVKRSDKAWEKLEEHSTKHH</sequence>
<dbReference type="InterPro" id="IPR045351">
    <property type="entry name" value="DUF6531"/>
</dbReference>
<keyword evidence="1" id="KW-0677">Repeat</keyword>
<dbReference type="Gene3D" id="2.180.10.10">
    <property type="entry name" value="RHS repeat-associated core"/>
    <property type="match status" value="2"/>
</dbReference>
<reference evidence="5 6" key="1">
    <citation type="submission" date="2020-04" db="EMBL/GenBank/DDBJ databases">
        <authorList>
            <person name="Yin C."/>
        </authorList>
    </citation>
    <scope>NUCLEOTIDE SEQUENCE [LARGE SCALE GENOMIC DNA]</scope>
    <source>
        <strain evidence="5 6">Ak56</strain>
    </source>
</reference>
<dbReference type="RefSeq" id="WP_168737683.1">
    <property type="nucleotide sequence ID" value="NZ_JABAHZ010000001.1"/>
</dbReference>
<protein>
    <submittedName>
        <fullName evidence="5">RHS repeat protein</fullName>
    </submittedName>
</protein>
<dbReference type="PANTHER" id="PTHR32305">
    <property type="match status" value="1"/>
</dbReference>
<dbReference type="NCBIfam" id="TIGR01643">
    <property type="entry name" value="YD_repeat_2x"/>
    <property type="match status" value="5"/>
</dbReference>
<dbReference type="NCBIfam" id="TIGR03696">
    <property type="entry name" value="Rhs_assc_core"/>
    <property type="match status" value="1"/>
</dbReference>
<dbReference type="InterPro" id="IPR006530">
    <property type="entry name" value="YD"/>
</dbReference>
<evidence type="ECO:0000259" key="4">
    <source>
        <dbReference type="Pfam" id="PF25023"/>
    </source>
</evidence>
<gene>
    <name evidence="5" type="ORF">HGH91_06880</name>
</gene>
<keyword evidence="6" id="KW-1185">Reference proteome</keyword>
<evidence type="ECO:0000256" key="1">
    <source>
        <dbReference type="ARBA" id="ARBA00022737"/>
    </source>
</evidence>